<keyword evidence="2" id="KW-1185">Reference proteome</keyword>
<dbReference type="EMBL" id="WWCM01000014">
    <property type="protein sequence ID" value="MYM41176.1"/>
    <property type="molecule type" value="Genomic_DNA"/>
</dbReference>
<protein>
    <submittedName>
        <fullName evidence="1">Type II secretion system protein</fullName>
    </submittedName>
</protein>
<accession>A0ABW9VPV7</accession>
<proteinExistence type="predicted"/>
<name>A0ABW9VPV7_9BURK</name>
<gene>
    <name evidence="1" type="ORF">GTP27_17805</name>
</gene>
<evidence type="ECO:0000313" key="2">
    <source>
        <dbReference type="Proteomes" id="UP000478090"/>
    </source>
</evidence>
<organism evidence="1 2">
    <name type="scientific">Duganella qianjiadongensis</name>
    <dbReference type="NCBI Taxonomy" id="2692176"/>
    <lineage>
        <taxon>Bacteria</taxon>
        <taxon>Pseudomonadati</taxon>
        <taxon>Pseudomonadota</taxon>
        <taxon>Betaproteobacteria</taxon>
        <taxon>Burkholderiales</taxon>
        <taxon>Oxalobacteraceae</taxon>
        <taxon>Telluria group</taxon>
        <taxon>Duganella</taxon>
    </lineage>
</organism>
<dbReference type="RefSeq" id="WP_161040503.1">
    <property type="nucleotide sequence ID" value="NZ_WWCM01000014.1"/>
</dbReference>
<reference evidence="1 2" key="1">
    <citation type="submission" date="2019-12" db="EMBL/GenBank/DDBJ databases">
        <title>Novel species isolated from a subtropical stream in China.</title>
        <authorList>
            <person name="Lu H."/>
        </authorList>
    </citation>
    <scope>NUCLEOTIDE SEQUENCE [LARGE SCALE GENOMIC DNA]</scope>
    <source>
        <strain evidence="1 2">CY13W</strain>
    </source>
</reference>
<dbReference type="Proteomes" id="UP000478090">
    <property type="component" value="Unassembled WGS sequence"/>
</dbReference>
<sequence>MMMWRHQNGFTYVIVMFAVAIASIMALRATESALTNERRAREDDLIEVGTAFRNAIRDYYEGTPGTFKEYPTTLKDMLDDVRTSTRHRELRRLYPDPITGQYSWGLVYAEDAKHIIGVYSLSTKSPLKVGGFSTMFANFAGAKTYRDWQFKYVPNQP</sequence>
<comment type="caution">
    <text evidence="1">The sequence shown here is derived from an EMBL/GenBank/DDBJ whole genome shotgun (WGS) entry which is preliminary data.</text>
</comment>
<evidence type="ECO:0000313" key="1">
    <source>
        <dbReference type="EMBL" id="MYM41176.1"/>
    </source>
</evidence>